<dbReference type="RefSeq" id="XP_020647175.2">
    <property type="nucleotide sequence ID" value="XM_020791516.2"/>
</dbReference>
<feature type="compositionally biased region" description="Low complexity" evidence="1">
    <location>
        <begin position="9"/>
        <end position="22"/>
    </location>
</feature>
<proteinExistence type="predicted"/>
<dbReference type="PANTHER" id="PTHR23187">
    <property type="entry name" value="FLJ44216 PROTEIN-RELATED"/>
    <property type="match status" value="1"/>
</dbReference>
<dbReference type="InterPro" id="IPR052119">
    <property type="entry name" value="ElonginBC-PRC2_ViralRestrict"/>
</dbReference>
<feature type="region of interest" description="Disordered" evidence="1">
    <location>
        <begin position="449"/>
        <end position="485"/>
    </location>
</feature>
<protein>
    <submittedName>
        <fullName evidence="3">SUMO-interacting motif-containing protein 1 isoform X1</fullName>
    </submittedName>
</protein>
<dbReference type="AlphaFoldDB" id="A0A6J0TJJ2"/>
<evidence type="ECO:0000256" key="1">
    <source>
        <dbReference type="SAM" id="MobiDB-lite"/>
    </source>
</evidence>
<dbReference type="GO" id="GO:0032184">
    <property type="term" value="F:SUMO polymer binding"/>
    <property type="evidence" value="ECO:0007669"/>
    <property type="project" value="TreeGrafter"/>
</dbReference>
<dbReference type="GeneID" id="110077918"/>
<organism evidence="2 3">
    <name type="scientific">Pogona vitticeps</name>
    <name type="common">central bearded dragon</name>
    <dbReference type="NCBI Taxonomy" id="103695"/>
    <lineage>
        <taxon>Eukaryota</taxon>
        <taxon>Metazoa</taxon>
        <taxon>Chordata</taxon>
        <taxon>Craniata</taxon>
        <taxon>Vertebrata</taxon>
        <taxon>Euteleostomi</taxon>
        <taxon>Lepidosauria</taxon>
        <taxon>Squamata</taxon>
        <taxon>Bifurcata</taxon>
        <taxon>Unidentata</taxon>
        <taxon>Episquamata</taxon>
        <taxon>Toxicofera</taxon>
        <taxon>Iguania</taxon>
        <taxon>Acrodonta</taxon>
        <taxon>Agamidae</taxon>
        <taxon>Amphibolurinae</taxon>
        <taxon>Pogona</taxon>
    </lineage>
</organism>
<dbReference type="OrthoDB" id="6088715at2759"/>
<dbReference type="PANTHER" id="PTHR23187:SF3">
    <property type="entry name" value="SUMO-INTERACTING MOTIF-CONTAINING PROTEIN 1"/>
    <property type="match status" value="1"/>
</dbReference>
<gene>
    <name evidence="3" type="primary">SIMC1</name>
</gene>
<reference evidence="2" key="1">
    <citation type="submission" date="2025-05" db="UniProtKB">
        <authorList>
            <consortium name="RefSeq"/>
        </authorList>
    </citation>
    <scope>NUCLEOTIDE SEQUENCE [LARGE SCALE GENOMIC DNA]</scope>
</reference>
<dbReference type="KEGG" id="pvt:110077918"/>
<accession>A0A6J0TJJ2</accession>
<dbReference type="Proteomes" id="UP001652642">
    <property type="component" value="Chromosome 2"/>
</dbReference>
<feature type="compositionally biased region" description="Low complexity" evidence="1">
    <location>
        <begin position="457"/>
        <end position="472"/>
    </location>
</feature>
<evidence type="ECO:0000313" key="3">
    <source>
        <dbReference type="RefSeq" id="XP_020647175.2"/>
    </source>
</evidence>
<reference evidence="3" key="2">
    <citation type="submission" date="2025-08" db="UniProtKB">
        <authorList>
            <consortium name="RefSeq"/>
        </authorList>
    </citation>
    <scope>IDENTIFICATION</scope>
</reference>
<keyword evidence="2" id="KW-1185">Reference proteome</keyword>
<sequence length="689" mass="78439">MAEGAIQFTESSTDGESSGGCSRPRRWRQLRKRKRRRRRLKDPLEIIDLTGEDSFAGVIDLTEAEETIISPLQNGGCITEDLKHSTPVYAQTLCYPEIFTPADAEIKMDVTVGMWDRDCKSPCPKKRAIKGFYIQSNGFSLTKNYRADSESSSHTAYNSDLGSLGSPQLDSDIFSFSSANEGSEYQAGLDYVEEGLNPCPPEGHLDPKLSLPLQKPSSSPIQPLREVNNLVPSAAKLDFQEPPNQMDIKAWLKTLQYFQGVPVHHPFLQNVVQEMRQNRQLNVQPIPHRRLSTVVSTIEESFFQGTLDFLMDYVSSQHYPPKEIITSVVKDILLSREQDNVQQEMQRDAYLLLMKIQALHPTNADTVAWDWKLLRMVMEEEEENKFPGEPLFLQYVIQTLEDDFEKMAKQSLLKKSIAKMTLSCDCCFSNVREVIEWIIAAITGVRSSQHRRQQEAGSPSSETSKGESYSSTPEQHLDRTAQNEVVSSRCQTKMEVAILQKMLSIAVEVDASPNCSANKIADRIFSLLLSIPKRSQREAFLASIECDLLRCKVLELIFQHSSAPTALPLSLTKILHFLETFSVQLKYQDNEATWQRWDEMLHHLSLLFLSYRNIVLGHLRISIRDRIPLISKAVKPKLQREDYIEEYDIRCKVQSFQKHVSKILGQPIPSPILEKIELLQVLFLTAMNI</sequence>
<feature type="region of interest" description="Disordered" evidence="1">
    <location>
        <begin position="1"/>
        <end position="27"/>
    </location>
</feature>
<name>A0A6J0TJJ2_9SAUR</name>
<dbReference type="InParanoid" id="A0A6J0TJJ2"/>
<dbReference type="CTD" id="375484"/>
<evidence type="ECO:0000313" key="2">
    <source>
        <dbReference type="Proteomes" id="UP001652642"/>
    </source>
</evidence>